<dbReference type="GeneID" id="25796259"/>
<keyword evidence="1" id="KW-0732">Signal</keyword>
<protein>
    <submittedName>
        <fullName evidence="2">Uncharacterized protein</fullName>
    </submittedName>
</protein>
<dbReference type="Gene3D" id="2.60.20.10">
    <property type="entry name" value="Crystallins"/>
    <property type="match status" value="1"/>
</dbReference>
<name>G9ML03_HYPVG</name>
<dbReference type="EMBL" id="ABDF02000004">
    <property type="protein sequence ID" value="EHK24897.1"/>
    <property type="molecule type" value="Genomic_DNA"/>
</dbReference>
<evidence type="ECO:0000313" key="3">
    <source>
        <dbReference type="Proteomes" id="UP000007115"/>
    </source>
</evidence>
<evidence type="ECO:0000256" key="1">
    <source>
        <dbReference type="SAM" id="SignalP"/>
    </source>
</evidence>
<dbReference type="RefSeq" id="XP_013959095.1">
    <property type="nucleotide sequence ID" value="XM_014103620.1"/>
</dbReference>
<dbReference type="eggNOG" id="ENOG502S2GC">
    <property type="taxonomic scope" value="Eukaryota"/>
</dbReference>
<dbReference type="InParanoid" id="G9ML03"/>
<dbReference type="OMA" id="GRYNDFF"/>
<feature type="signal peptide" evidence="1">
    <location>
        <begin position="1"/>
        <end position="19"/>
    </location>
</feature>
<dbReference type="STRING" id="413071.G9ML03"/>
<reference evidence="2 3" key="1">
    <citation type="journal article" date="2011" name="Genome Biol.">
        <title>Comparative genome sequence analysis underscores mycoparasitism as the ancestral life style of Trichoderma.</title>
        <authorList>
            <person name="Kubicek C.P."/>
            <person name="Herrera-Estrella A."/>
            <person name="Seidl-Seiboth V."/>
            <person name="Martinez D.A."/>
            <person name="Druzhinina I.S."/>
            <person name="Thon M."/>
            <person name="Zeilinger S."/>
            <person name="Casas-Flores S."/>
            <person name="Horwitz B.A."/>
            <person name="Mukherjee P.K."/>
            <person name="Mukherjee M."/>
            <person name="Kredics L."/>
            <person name="Alcaraz L.D."/>
            <person name="Aerts A."/>
            <person name="Antal Z."/>
            <person name="Atanasova L."/>
            <person name="Cervantes-Badillo M.G."/>
            <person name="Challacombe J."/>
            <person name="Chertkov O."/>
            <person name="McCluskey K."/>
            <person name="Coulpier F."/>
            <person name="Deshpande N."/>
            <person name="von Doehren H."/>
            <person name="Ebbole D.J."/>
            <person name="Esquivel-Naranjo E.U."/>
            <person name="Fekete E."/>
            <person name="Flipphi M."/>
            <person name="Glaser F."/>
            <person name="Gomez-Rodriguez E.Y."/>
            <person name="Gruber S."/>
            <person name="Han C."/>
            <person name="Henrissat B."/>
            <person name="Hermosa R."/>
            <person name="Hernandez-Onate M."/>
            <person name="Karaffa L."/>
            <person name="Kosti I."/>
            <person name="Le Crom S."/>
            <person name="Lindquist E."/>
            <person name="Lucas S."/>
            <person name="Luebeck M."/>
            <person name="Luebeck P.S."/>
            <person name="Margeot A."/>
            <person name="Metz B."/>
            <person name="Misra M."/>
            <person name="Nevalainen H."/>
            <person name="Omann M."/>
            <person name="Packer N."/>
            <person name="Perrone G."/>
            <person name="Uresti-Rivera E.E."/>
            <person name="Salamov A."/>
            <person name="Schmoll M."/>
            <person name="Seiboth B."/>
            <person name="Shapiro H."/>
            <person name="Sukno S."/>
            <person name="Tamayo-Ramos J.A."/>
            <person name="Tisch D."/>
            <person name="Wiest A."/>
            <person name="Wilkinson H.H."/>
            <person name="Zhang M."/>
            <person name="Coutinho P.M."/>
            <person name="Kenerley C.M."/>
            <person name="Monte E."/>
            <person name="Baker S.E."/>
            <person name="Grigoriev I.V."/>
        </authorList>
    </citation>
    <scope>NUCLEOTIDE SEQUENCE [LARGE SCALE GENOMIC DNA]</scope>
    <source>
        <strain evidence="3">Gv29-8 / FGSC 10586</strain>
    </source>
</reference>
<dbReference type="AlphaFoldDB" id="G9ML03"/>
<keyword evidence="3" id="KW-1185">Reference proteome</keyword>
<organism evidence="2 3">
    <name type="scientific">Hypocrea virens (strain Gv29-8 / FGSC 10586)</name>
    <name type="common">Gliocladium virens</name>
    <name type="synonym">Trichoderma virens</name>
    <dbReference type="NCBI Taxonomy" id="413071"/>
    <lineage>
        <taxon>Eukaryota</taxon>
        <taxon>Fungi</taxon>
        <taxon>Dikarya</taxon>
        <taxon>Ascomycota</taxon>
        <taxon>Pezizomycotina</taxon>
        <taxon>Sordariomycetes</taxon>
        <taxon>Hypocreomycetidae</taxon>
        <taxon>Hypocreales</taxon>
        <taxon>Hypocreaceae</taxon>
        <taxon>Trichoderma</taxon>
    </lineage>
</organism>
<accession>G9ML03</accession>
<sequence length="115" mass="12480">MELSNLAIVLSFLTSAALAAPQVRVCKHVNFGPPCATVSAPINSCVNVPDGYNDNISSLEPNIDAGNCRFYVHYNCDGPSFDSEYPGYDKLTTQLPEFNDAISSFKCFGRLPNDP</sequence>
<dbReference type="VEuPathDB" id="FungiDB:TRIVIDRAFT_61653"/>
<proteinExistence type="predicted"/>
<feature type="chain" id="PRO_5003523594" evidence="1">
    <location>
        <begin position="20"/>
        <end position="115"/>
    </location>
</feature>
<comment type="caution">
    <text evidence="2">The sequence shown here is derived from an EMBL/GenBank/DDBJ whole genome shotgun (WGS) entry which is preliminary data.</text>
</comment>
<gene>
    <name evidence="2" type="ORF">TRIVIDRAFT_61653</name>
</gene>
<dbReference type="OrthoDB" id="2910287at2759"/>
<dbReference type="HOGENOM" id="CLU_136885_4_0_1"/>
<dbReference type="Proteomes" id="UP000007115">
    <property type="component" value="Unassembled WGS sequence"/>
</dbReference>
<evidence type="ECO:0000313" key="2">
    <source>
        <dbReference type="EMBL" id="EHK24897.1"/>
    </source>
</evidence>